<evidence type="ECO:0000256" key="1">
    <source>
        <dbReference type="SAM" id="MobiDB-lite"/>
    </source>
</evidence>
<feature type="compositionally biased region" description="Basic and acidic residues" evidence="1">
    <location>
        <begin position="13"/>
        <end position="22"/>
    </location>
</feature>
<name>A0A5K7ZHD8_9BACT</name>
<dbReference type="EMBL" id="AP021876">
    <property type="protein sequence ID" value="BBO80271.1"/>
    <property type="molecule type" value="Genomic_DNA"/>
</dbReference>
<proteinExistence type="predicted"/>
<feature type="region of interest" description="Disordered" evidence="1">
    <location>
        <begin position="1"/>
        <end position="22"/>
    </location>
</feature>
<evidence type="ECO:0000313" key="3">
    <source>
        <dbReference type="Proteomes" id="UP000425960"/>
    </source>
</evidence>
<dbReference type="Proteomes" id="UP000425960">
    <property type="component" value="Chromosome"/>
</dbReference>
<accession>A0A5K7ZHD8</accession>
<evidence type="ECO:0000313" key="2">
    <source>
        <dbReference type="EMBL" id="BBO80271.1"/>
    </source>
</evidence>
<dbReference type="AlphaFoldDB" id="A0A5K7ZHD8"/>
<protein>
    <submittedName>
        <fullName evidence="2">Uncharacterized protein</fullName>
    </submittedName>
</protein>
<dbReference type="KEGG" id="dov:DSCO28_08370"/>
<gene>
    <name evidence="2" type="ORF">DSCO28_08370</name>
</gene>
<sequence>MSAIREHVKKRKISGDTRSETGRRCRDTFTSLKKRVANWAYLIGTISKIESKMRDWFPTFQI</sequence>
<organism evidence="2 3">
    <name type="scientific">Desulfosarcina ovata subsp. sediminis</name>
    <dbReference type="NCBI Taxonomy" id="885957"/>
    <lineage>
        <taxon>Bacteria</taxon>
        <taxon>Pseudomonadati</taxon>
        <taxon>Thermodesulfobacteriota</taxon>
        <taxon>Desulfobacteria</taxon>
        <taxon>Desulfobacterales</taxon>
        <taxon>Desulfosarcinaceae</taxon>
        <taxon>Desulfosarcina</taxon>
    </lineage>
</organism>
<reference evidence="2 3" key="1">
    <citation type="submission" date="2019-11" db="EMBL/GenBank/DDBJ databases">
        <title>Comparative genomics of hydrocarbon-degrading Desulfosarcina strains.</title>
        <authorList>
            <person name="Watanabe M."/>
            <person name="Kojima H."/>
            <person name="Fukui M."/>
        </authorList>
    </citation>
    <scope>NUCLEOTIDE SEQUENCE [LARGE SCALE GENOMIC DNA]</scope>
    <source>
        <strain evidence="2 3">28bB2T</strain>
    </source>
</reference>